<keyword evidence="3" id="KW-0269">Exonuclease</keyword>
<dbReference type="RefSeq" id="WP_379951319.1">
    <property type="nucleotide sequence ID" value="NZ_JBHMAF010000187.1"/>
</dbReference>
<dbReference type="CDD" id="cd00840">
    <property type="entry name" value="MPP_Mre11_N"/>
    <property type="match status" value="1"/>
</dbReference>
<dbReference type="InterPro" id="IPR029052">
    <property type="entry name" value="Metallo-depent_PP-like"/>
</dbReference>
<evidence type="ECO:0000313" key="3">
    <source>
        <dbReference type="EMBL" id="MFB9761076.1"/>
    </source>
</evidence>
<dbReference type="InterPro" id="IPR004843">
    <property type="entry name" value="Calcineurin-like_PHP"/>
</dbReference>
<dbReference type="InterPro" id="IPR050535">
    <property type="entry name" value="DNA_Repair-Maintenance_Comp"/>
</dbReference>
<evidence type="ECO:0000259" key="2">
    <source>
        <dbReference type="Pfam" id="PF00149"/>
    </source>
</evidence>
<reference evidence="3 4" key="1">
    <citation type="submission" date="2024-09" db="EMBL/GenBank/DDBJ databases">
        <authorList>
            <person name="Sun Q."/>
            <person name="Mori K."/>
        </authorList>
    </citation>
    <scope>NUCLEOTIDE SEQUENCE [LARGE SCALE GENOMIC DNA]</scope>
    <source>
        <strain evidence="3 4">JCM 11201</strain>
    </source>
</reference>
<dbReference type="Pfam" id="PF00149">
    <property type="entry name" value="Metallophos"/>
    <property type="match status" value="1"/>
</dbReference>
<evidence type="ECO:0000313" key="4">
    <source>
        <dbReference type="Proteomes" id="UP001589609"/>
    </source>
</evidence>
<keyword evidence="1" id="KW-0378">Hydrolase</keyword>
<sequence length="407" mass="46691">MKLTFIHTADLHLDSPFKGMETAMPSFIFEAMKESTFQSFQRIVDTAIQEQVDFVVIPGDVYDREVRSLRAQLFLREQMRRLHDYDIQVYISHGNHDHLGGNGAGIELPNNVHVFQQPFVTKQPFHKQGQLLAYVYGFSYGQRAVTKRMAAQYEKEEEAPFHIGLLHGSLEGNHEHSSYAPFLLSELMEKQFDYWALGHIHKRVVLNEQPPIIYPGNIQGRHRKEMGEKGCYLVTLMEGRASYTFIPTASIIWKEAEISIEGMQRIDELLKRCEEVMNDLRRETEGVLLVLTISGSGPLALYLQDGQHVDELVAILAQGEERNDFVYPISCLNRTYSEEALKESPFLLDLLQEADSFSEIDTVLRPFWSTSAARKVIEPFSEEEKQDILEEAKRLLIGEMMKGGRAY</sequence>
<dbReference type="PIRSF" id="PIRSF033091">
    <property type="entry name" value="Pesterase_YhaO"/>
    <property type="match status" value="1"/>
</dbReference>
<dbReference type="PANTHER" id="PTHR30337">
    <property type="entry name" value="COMPONENT OF ATP-DEPENDENT DSDNA EXONUCLEASE"/>
    <property type="match status" value="1"/>
</dbReference>
<dbReference type="EMBL" id="JBHMAF010000187">
    <property type="protein sequence ID" value="MFB9761076.1"/>
    <property type="molecule type" value="Genomic_DNA"/>
</dbReference>
<dbReference type="InterPro" id="IPR041796">
    <property type="entry name" value="Mre11_N"/>
</dbReference>
<evidence type="ECO:0000256" key="1">
    <source>
        <dbReference type="ARBA" id="ARBA00022801"/>
    </source>
</evidence>
<comment type="caution">
    <text evidence="3">The sequence shown here is derived from an EMBL/GenBank/DDBJ whole genome shotgun (WGS) entry which is preliminary data.</text>
</comment>
<dbReference type="InterPro" id="IPR014576">
    <property type="entry name" value="Pesterase_YhaO"/>
</dbReference>
<protein>
    <submittedName>
        <fullName evidence="3">Exonuclease SbcCD subunit D</fullName>
    </submittedName>
</protein>
<dbReference type="SUPFAM" id="SSF56300">
    <property type="entry name" value="Metallo-dependent phosphatases"/>
    <property type="match status" value="1"/>
</dbReference>
<keyword evidence="3" id="KW-0540">Nuclease</keyword>
<dbReference type="Proteomes" id="UP001589609">
    <property type="component" value="Unassembled WGS sequence"/>
</dbReference>
<keyword evidence="4" id="KW-1185">Reference proteome</keyword>
<dbReference type="GO" id="GO:0004527">
    <property type="term" value="F:exonuclease activity"/>
    <property type="evidence" value="ECO:0007669"/>
    <property type="project" value="UniProtKB-KW"/>
</dbReference>
<feature type="domain" description="Calcineurin-like phosphoesterase" evidence="2">
    <location>
        <begin position="4"/>
        <end position="202"/>
    </location>
</feature>
<proteinExistence type="predicted"/>
<dbReference type="PANTHER" id="PTHR30337:SF7">
    <property type="entry name" value="PHOSPHOESTERASE"/>
    <property type="match status" value="1"/>
</dbReference>
<accession>A0ABV5WLW8</accession>
<dbReference type="Gene3D" id="3.60.21.10">
    <property type="match status" value="1"/>
</dbReference>
<name>A0ABV5WLW8_9BACI</name>
<organism evidence="3 4">
    <name type="scientific">Ectobacillus funiculus</name>
    <dbReference type="NCBI Taxonomy" id="137993"/>
    <lineage>
        <taxon>Bacteria</taxon>
        <taxon>Bacillati</taxon>
        <taxon>Bacillota</taxon>
        <taxon>Bacilli</taxon>
        <taxon>Bacillales</taxon>
        <taxon>Bacillaceae</taxon>
        <taxon>Ectobacillus</taxon>
    </lineage>
</organism>
<gene>
    <name evidence="3" type="ORF">ACFFMS_22760</name>
</gene>